<dbReference type="Pfam" id="PF00486">
    <property type="entry name" value="Trans_reg_C"/>
    <property type="match status" value="1"/>
</dbReference>
<dbReference type="InterPro" id="IPR049945">
    <property type="entry name" value="AAA_22"/>
</dbReference>
<protein>
    <submittedName>
        <fullName evidence="5">BTAD domain-containing putative transcriptional regulator</fullName>
    </submittedName>
</protein>
<dbReference type="PANTHER" id="PTHR47691">
    <property type="entry name" value="REGULATOR-RELATED"/>
    <property type="match status" value="1"/>
</dbReference>
<dbReference type="InterPro" id="IPR058852">
    <property type="entry name" value="HTH_77"/>
</dbReference>
<dbReference type="InterPro" id="IPR027417">
    <property type="entry name" value="P-loop_NTPase"/>
</dbReference>
<feature type="domain" description="OmpR/PhoB-type" evidence="4">
    <location>
        <begin position="3"/>
        <end position="106"/>
    </location>
</feature>
<organism evidence="5 6">
    <name type="scientific">Actinomadura fulvescens</name>
    <dbReference type="NCBI Taxonomy" id="46160"/>
    <lineage>
        <taxon>Bacteria</taxon>
        <taxon>Bacillati</taxon>
        <taxon>Actinomycetota</taxon>
        <taxon>Actinomycetes</taxon>
        <taxon>Streptosporangiales</taxon>
        <taxon>Thermomonosporaceae</taxon>
        <taxon>Actinomadura</taxon>
    </lineage>
</organism>
<dbReference type="InterPro" id="IPR011990">
    <property type="entry name" value="TPR-like_helical_dom_sf"/>
</dbReference>
<evidence type="ECO:0000256" key="1">
    <source>
        <dbReference type="ARBA" id="ARBA00005820"/>
    </source>
</evidence>
<dbReference type="InterPro" id="IPR036388">
    <property type="entry name" value="WH-like_DNA-bd_sf"/>
</dbReference>
<dbReference type="InterPro" id="IPR005158">
    <property type="entry name" value="BTAD"/>
</dbReference>
<dbReference type="InterPro" id="IPR001867">
    <property type="entry name" value="OmpR/PhoB-type_DNA-bd"/>
</dbReference>
<dbReference type="Pfam" id="PF13401">
    <property type="entry name" value="AAA_22"/>
    <property type="match status" value="1"/>
</dbReference>
<keyword evidence="2 3" id="KW-0238">DNA-binding</keyword>
<dbReference type="Proteomes" id="UP001501509">
    <property type="component" value="Unassembled WGS sequence"/>
</dbReference>
<gene>
    <name evidence="5" type="ORF">GCM10010411_37320</name>
</gene>
<dbReference type="Gene3D" id="1.10.10.10">
    <property type="entry name" value="Winged helix-like DNA-binding domain superfamily/Winged helix DNA-binding domain"/>
    <property type="match status" value="1"/>
</dbReference>
<comment type="similarity">
    <text evidence="1">Belongs to the AfsR/DnrI/RedD regulatory family.</text>
</comment>
<dbReference type="CDD" id="cd15831">
    <property type="entry name" value="BTAD"/>
    <property type="match status" value="1"/>
</dbReference>
<keyword evidence="6" id="KW-1185">Reference proteome</keyword>
<evidence type="ECO:0000256" key="2">
    <source>
        <dbReference type="ARBA" id="ARBA00023125"/>
    </source>
</evidence>
<evidence type="ECO:0000259" key="4">
    <source>
        <dbReference type="PROSITE" id="PS51755"/>
    </source>
</evidence>
<proteinExistence type="inferred from homology"/>
<accession>A0ABN3PSQ3</accession>
<dbReference type="Pfam" id="PF03704">
    <property type="entry name" value="BTAD"/>
    <property type="match status" value="1"/>
</dbReference>
<comment type="caution">
    <text evidence="5">The sequence shown here is derived from an EMBL/GenBank/DDBJ whole genome shotgun (WGS) entry which is preliminary data.</text>
</comment>
<name>A0ABN3PSQ3_9ACTN</name>
<dbReference type="EMBL" id="BAAATD010000004">
    <property type="protein sequence ID" value="GAA2600160.1"/>
    <property type="molecule type" value="Genomic_DNA"/>
</dbReference>
<dbReference type="InterPro" id="IPR016032">
    <property type="entry name" value="Sig_transdc_resp-reg_C-effctor"/>
</dbReference>
<evidence type="ECO:0000313" key="6">
    <source>
        <dbReference type="Proteomes" id="UP001501509"/>
    </source>
</evidence>
<evidence type="ECO:0000256" key="3">
    <source>
        <dbReference type="PROSITE-ProRule" id="PRU01091"/>
    </source>
</evidence>
<feature type="DNA-binding region" description="OmpR/PhoB-type" evidence="3">
    <location>
        <begin position="3"/>
        <end position="106"/>
    </location>
</feature>
<dbReference type="PRINTS" id="PR00364">
    <property type="entry name" value="DISEASERSIST"/>
</dbReference>
<dbReference type="PROSITE" id="PS51755">
    <property type="entry name" value="OMPR_PHOB"/>
    <property type="match status" value="1"/>
</dbReference>
<dbReference type="SUPFAM" id="SSF46894">
    <property type="entry name" value="C-terminal effector domain of the bipartite response regulators"/>
    <property type="match status" value="1"/>
</dbReference>
<dbReference type="SMART" id="SM00862">
    <property type="entry name" value="Trans_reg_C"/>
    <property type="match status" value="1"/>
</dbReference>
<dbReference type="PANTHER" id="PTHR47691:SF3">
    <property type="entry name" value="HTH-TYPE TRANSCRIPTIONAL REGULATOR RV0890C-RELATED"/>
    <property type="match status" value="1"/>
</dbReference>
<evidence type="ECO:0000313" key="5">
    <source>
        <dbReference type="EMBL" id="GAA2600160.1"/>
    </source>
</evidence>
<sequence length="1050" mass="112248">MAFGCNTVKDMRFGVLGPLEVWTEGGERVRVPDLKVRALLADLLAHRGRAVPADRLIDDLWGDRLPANPAATLQARVSQLRKVLAGAEGTARGLVESRAPGYALRVEPDAVDAGRFEELVERARRTGDPGLWDEALALWRGDAYADFGDAEFARTEIDRLEELRLTAIEEWSETGSGTAFGAADLAALVAAHPLRERLRAAHMRALYRAGRQGEALASFQDFRERLRDELGLDPGPELVALQRSILDHKTRARTRAGLPAPVNELVGRAGAVRDVRALLGKARLVTLTGPGGVGKTRLAVESARGLEAEYADGVRLVELTALGASSADASSADAPSVDALSVDDVASAVTAGLGLRDEAAVRSSPVHRLLDALAGRRTLLILDNCEHVIEPVAALAARLLPAAPELRLLATSQEPLGIAGELVWSVPPLETSSAVELFVTRAAAAAPGFAPGPGDAEAVAAICRRLDGLPLALELAATRVRAMDVTELADRLHDRFRLLSAGRRDAPARQRTLRAMIDWSWEPLAGPERAVLRRLSVHAGGCTLEAAEQVCAGGGIEPGEVLGLLARLVDRSLVVRADGRYRLLESVAAYCAERLDEAGERAAVLGRRDRYYTELAERAGPHLRGRDQRRWLERLNAETANLRAVLRESAPGLASRLANALAWHWFLSGRLDEARRTLGSVLSREGVPASERARASAWLAGFTMLEGEGADRADRTALTERALDGLDDGRAEAEWFLGFARTGFGDVPEIEKLLTRALAGFRAQGDRWGQAAVLVTRAGQAMARGELAAVSRDGEHAMALFREAGDRWGMLQATEVLGVLAEAVGDYERAARLHRDGLAMAEELGSYAEVSYKLSRLGRIALLTGDHAEAAELHERARRIAAERSHQRMEQFAETGLALVARRRGDLDTAERYLRRWLGWIRDVDGAPGLALVLAELGFAAEQRGDARTAADLHAEGLAAARSTGNPRAVALALEGLAGAAALDGRPAEAARLLGEATAARAAAGAPLPQAERGDVDRITAAVRSALGDAAFDDAFTSGLASGRTPSATR</sequence>
<dbReference type="SUPFAM" id="SSF48452">
    <property type="entry name" value="TPR-like"/>
    <property type="match status" value="3"/>
</dbReference>
<dbReference type="Gene3D" id="1.25.40.10">
    <property type="entry name" value="Tetratricopeptide repeat domain"/>
    <property type="match status" value="2"/>
</dbReference>
<dbReference type="SMART" id="SM01043">
    <property type="entry name" value="BTAD"/>
    <property type="match status" value="1"/>
</dbReference>
<dbReference type="Pfam" id="PF25872">
    <property type="entry name" value="HTH_77"/>
    <property type="match status" value="1"/>
</dbReference>
<dbReference type="SUPFAM" id="SSF52540">
    <property type="entry name" value="P-loop containing nucleoside triphosphate hydrolases"/>
    <property type="match status" value="1"/>
</dbReference>
<reference evidence="5 6" key="1">
    <citation type="journal article" date="2019" name="Int. J. Syst. Evol. Microbiol.">
        <title>The Global Catalogue of Microorganisms (GCM) 10K type strain sequencing project: providing services to taxonomists for standard genome sequencing and annotation.</title>
        <authorList>
            <consortium name="The Broad Institute Genomics Platform"/>
            <consortium name="The Broad Institute Genome Sequencing Center for Infectious Disease"/>
            <person name="Wu L."/>
            <person name="Ma J."/>
        </authorList>
    </citation>
    <scope>NUCLEOTIDE SEQUENCE [LARGE SCALE GENOMIC DNA]</scope>
    <source>
        <strain evidence="5 6">JCM 6833</strain>
    </source>
</reference>